<dbReference type="InterPro" id="IPR029058">
    <property type="entry name" value="AB_hydrolase_fold"/>
</dbReference>
<organism evidence="1 2">
    <name type="scientific">Ceratocystis fimbriata CBS 114723</name>
    <dbReference type="NCBI Taxonomy" id="1035309"/>
    <lineage>
        <taxon>Eukaryota</taxon>
        <taxon>Fungi</taxon>
        <taxon>Dikarya</taxon>
        <taxon>Ascomycota</taxon>
        <taxon>Pezizomycotina</taxon>
        <taxon>Sordariomycetes</taxon>
        <taxon>Hypocreomycetidae</taxon>
        <taxon>Microascales</taxon>
        <taxon>Ceratocystidaceae</taxon>
        <taxon>Ceratocystis</taxon>
    </lineage>
</organism>
<comment type="caution">
    <text evidence="1">The sequence shown here is derived from an EMBL/GenBank/DDBJ whole genome shotgun (WGS) entry which is preliminary data.</text>
</comment>
<dbReference type="PANTHER" id="PTHR47381">
    <property type="entry name" value="ALPHA/BETA-HYDROLASES SUPERFAMILY PROTEIN"/>
    <property type="match status" value="1"/>
</dbReference>
<sequence length="343" mass="38186">MTSELPPVASASMRTITMAGLAVDVYGLEETSPSATRYSLLWLHHARTRDKSHMTDFANRIIAAWTALPESQDRAVICSAFDQRNHGTRLIDKRANKAWKDGNETHAQDMVGGIVGMVTDTMSLIDVIEGYLFPEDMTKSGSRIDQHMILGKSLGGHTTWQALFKDPRITAGVAIVGCPDFMRLMKDRAQRTKLPTYDPSNDGVTFLGSKHFPPDLVTECRKYDPRGVLFGTTEIPEDISSINDDEKRRITQTLVGKMGGKKVFVTFGGQDKLVPYSMSKPFLDFLSKATASWDGCETVTLKQKVYEEAGHVFTEPMVLDSLEFLCDVMKEGPYKETDVDSRV</sequence>
<dbReference type="SUPFAM" id="SSF53474">
    <property type="entry name" value="alpha/beta-Hydrolases"/>
    <property type="match status" value="1"/>
</dbReference>
<gene>
    <name evidence="1" type="ORF">CFIMG_007919RA00001</name>
</gene>
<protein>
    <recommendedName>
        <fullName evidence="3">AB hydrolase-1 domain-containing protein</fullName>
    </recommendedName>
</protein>
<reference evidence="1 2" key="2">
    <citation type="journal article" date="2013" name="IMA Fungus">
        <title>IMA Genome-F 1: Ceratocystis fimbriata: Draft nuclear genome sequence for the plant pathogen, Ceratocystis fimbriata.</title>
        <authorList>
            <person name="Wilken P.M."/>
            <person name="Steenkamp E.T."/>
            <person name="Wingfield M.J."/>
            <person name="de Beer Z.W."/>
            <person name="Wingfield B.D."/>
        </authorList>
    </citation>
    <scope>NUCLEOTIDE SEQUENCE [LARGE SCALE GENOMIC DNA]</scope>
    <source>
        <strain evidence="1 2">CBS 114723</strain>
    </source>
</reference>
<dbReference type="Gene3D" id="3.40.50.1820">
    <property type="entry name" value="alpha/beta hydrolase"/>
    <property type="match status" value="1"/>
</dbReference>
<evidence type="ECO:0000313" key="1">
    <source>
        <dbReference type="EMBL" id="PHH49144.1"/>
    </source>
</evidence>
<dbReference type="STRING" id="1035309.A0A2C5WU44"/>
<evidence type="ECO:0000313" key="2">
    <source>
        <dbReference type="Proteomes" id="UP000222788"/>
    </source>
</evidence>
<keyword evidence="2" id="KW-1185">Reference proteome</keyword>
<name>A0A2C5WU44_9PEZI</name>
<proteinExistence type="predicted"/>
<dbReference type="AlphaFoldDB" id="A0A2C5WU44"/>
<dbReference type="EMBL" id="APWK03000260">
    <property type="protein sequence ID" value="PHH49144.1"/>
    <property type="molecule type" value="Genomic_DNA"/>
</dbReference>
<dbReference type="Proteomes" id="UP000222788">
    <property type="component" value="Unassembled WGS sequence"/>
</dbReference>
<reference evidence="1 2" key="1">
    <citation type="journal article" date="2013" name="Fungal Biol.">
        <title>Analysis of microsatellite markers in the genome of the plant pathogen Ceratocystis fimbriata.</title>
        <authorList>
            <person name="Simpson M.C."/>
            <person name="Wilken P.M."/>
            <person name="Coetzee M.P."/>
            <person name="Wingfield M.J."/>
            <person name="Wingfield B.D."/>
        </authorList>
    </citation>
    <scope>NUCLEOTIDE SEQUENCE [LARGE SCALE GENOMIC DNA]</scope>
    <source>
        <strain evidence="1 2">CBS 114723</strain>
    </source>
</reference>
<evidence type="ECO:0008006" key="3">
    <source>
        <dbReference type="Google" id="ProtNLM"/>
    </source>
</evidence>
<dbReference type="OrthoDB" id="5212574at2759"/>
<accession>A0A2C5WU44</accession>
<dbReference type="PANTHER" id="PTHR47381:SF3">
    <property type="entry name" value="ALPHA_BETA-HYDROLASES SUPERFAMILY PROTEIN"/>
    <property type="match status" value="1"/>
</dbReference>